<evidence type="ECO:0000313" key="4">
    <source>
        <dbReference type="Proteomes" id="UP000584325"/>
    </source>
</evidence>
<evidence type="ECO:0000313" key="1">
    <source>
        <dbReference type="EMBL" id="MBB3220692.1"/>
    </source>
</evidence>
<accession>A0A4P8HQ00</accession>
<dbReference type="Proteomes" id="UP000298763">
    <property type="component" value="Chromosome"/>
</dbReference>
<dbReference type="RefSeq" id="WP_137314671.1">
    <property type="nucleotide sequence ID" value="NZ_CP040017.1"/>
</dbReference>
<keyword evidence="3" id="KW-1185">Reference proteome</keyword>
<evidence type="ECO:0000313" key="2">
    <source>
        <dbReference type="EMBL" id="QCP11827.1"/>
    </source>
</evidence>
<dbReference type="EMBL" id="CP040017">
    <property type="protein sequence ID" value="QCP11827.1"/>
    <property type="molecule type" value="Genomic_DNA"/>
</dbReference>
<evidence type="ECO:0000313" key="3">
    <source>
        <dbReference type="Proteomes" id="UP000298763"/>
    </source>
</evidence>
<proteinExistence type="predicted"/>
<name>A0A4P8HQ00_9BURK</name>
<dbReference type="EMBL" id="JACHXS010000002">
    <property type="protein sequence ID" value="MBB3220692.1"/>
    <property type="molecule type" value="Genomic_DNA"/>
</dbReference>
<organism evidence="1 4">
    <name type="scientific">Pseudoduganella umbonata</name>
    <dbReference type="NCBI Taxonomy" id="864828"/>
    <lineage>
        <taxon>Bacteria</taxon>
        <taxon>Pseudomonadati</taxon>
        <taxon>Pseudomonadota</taxon>
        <taxon>Betaproteobacteria</taxon>
        <taxon>Burkholderiales</taxon>
        <taxon>Oxalobacteraceae</taxon>
        <taxon>Telluria group</taxon>
        <taxon>Pseudoduganella</taxon>
    </lineage>
</organism>
<gene>
    <name evidence="2" type="ORF">FCL38_16415</name>
    <name evidence="1" type="ORF">FHS02_001491</name>
</gene>
<reference evidence="1 4" key="2">
    <citation type="submission" date="2020-08" db="EMBL/GenBank/DDBJ databases">
        <title>Genomic Encyclopedia of Type Strains, Phase III (KMG-III): the genomes of soil and plant-associated and newly described type strains.</title>
        <authorList>
            <person name="Whitman W."/>
        </authorList>
    </citation>
    <scope>NUCLEOTIDE SEQUENCE [LARGE SCALE GENOMIC DNA]</scope>
    <source>
        <strain evidence="1 4">CECT 7753</strain>
    </source>
</reference>
<dbReference type="AlphaFoldDB" id="A0A4P8HQ00"/>
<dbReference type="Proteomes" id="UP000584325">
    <property type="component" value="Unassembled WGS sequence"/>
</dbReference>
<reference evidence="2 3" key="1">
    <citation type="submission" date="2019-05" db="EMBL/GenBank/DDBJ databases">
        <title>Draft Genome Sequences of Six Type Strains of the Genus Massilia.</title>
        <authorList>
            <person name="Miess H."/>
            <person name="Frediansyhah A."/>
            <person name="Gross H."/>
        </authorList>
    </citation>
    <scope>NUCLEOTIDE SEQUENCE [LARGE SCALE GENOMIC DNA]</scope>
    <source>
        <strain evidence="2 3">DSMZ 26121</strain>
    </source>
</reference>
<sequence>MELANYAPDLLFQFPMPNAVEILRVPERFRRPVLSGKFHNLLGNGNLLEAPDHENIVFDTTLLVNQTS</sequence>
<protein>
    <submittedName>
        <fullName evidence="1">Uncharacterized protein</fullName>
    </submittedName>
</protein>